<proteinExistence type="predicted"/>
<dbReference type="SUPFAM" id="SSF52540">
    <property type="entry name" value="P-loop containing nucleoside triphosphate hydrolases"/>
    <property type="match status" value="2"/>
</dbReference>
<dbReference type="InterPro" id="IPR000157">
    <property type="entry name" value="TIR_dom"/>
</dbReference>
<dbReference type="Gene3D" id="1.10.8.430">
    <property type="entry name" value="Helical domain of apoptotic protease-activating factors"/>
    <property type="match status" value="2"/>
</dbReference>
<dbReference type="PRINTS" id="PR00364">
    <property type="entry name" value="DISEASERSIST"/>
</dbReference>
<dbReference type="SUPFAM" id="SSF52200">
    <property type="entry name" value="Toll/Interleukin receptor TIR domain"/>
    <property type="match status" value="2"/>
</dbReference>
<dbReference type="InterPro" id="IPR003593">
    <property type="entry name" value="AAA+_ATPase"/>
</dbReference>
<evidence type="ECO:0000259" key="3">
    <source>
        <dbReference type="PROSITE" id="PS50104"/>
    </source>
</evidence>
<keyword evidence="1" id="KW-0433">Leucine-rich repeat</keyword>
<dbReference type="Pfam" id="PF01582">
    <property type="entry name" value="TIR"/>
    <property type="match status" value="2"/>
</dbReference>
<gene>
    <name evidence="4" type="ORF">PIB30_014824</name>
</gene>
<accession>A0ABU6R745</accession>
<feature type="domain" description="TIR" evidence="3">
    <location>
        <begin position="16"/>
        <end position="149"/>
    </location>
</feature>
<sequence length="1552" mass="176306">MSFNPQSTFNNPYRTMMYDVYISFELHYPSHPFISLLSAALKRAGLHLFLDNYIKPKSKDLILSTVIKGSRVSIIVFTTDFASTTWSLKELEKIMECRSSKRQVVVPVFYEVDPLEVLNKISEKRCWILWKELQPIKPKDRSKNIDSIVGHVTSLLDSTALFVAEHPVGVNSHVHDLIQLLDSKKSDGVLIMAIWGMGGIGKTTVAKALYNQISHNFDVRKFVPDIDERMEDFPRRWPMGMIEEEILLFLKEQVAKKASNFDSTRVIWWEGIRCVKVLLVLDNVRSEKELEVLPVTCECFGPGSIIIITTRIKHDRFNETGIDHVYRVKEMDFKESVELFSWSAFKKETPERTYGSLVNRALEYSDGLPLALVAVGSVLSERSRAEWESLLDRLKRFPLEDVWQVLRKSIDSLGYDMKQMFLVLAYLSHFFIGMDRSHVNQLLQKAGGDVALKALKGLEDHSLVSFEDDKFCMNRLIQDIGREMYLEQSSMKPQQRPYDVFLSFRGKDTRSSFVSHLHASLENAGIYVFKDDGGVERGENVLISLLKAIGESRISIIILSPNYAGSKWCLQELEDIMRCHNNKTQQVLPVFYHVDPSEVRNQADKFGEAFEEFIKKNPQNRDREQDWRKALRDVGSTAGFVVQNLRNENEDIKKIVEQVTHMLDMDELFVANHPVGVESRVEELIELFKNHQSEDPLLLGIWGMGGIGKTTIAKAVYNKIWRQFDGRCFLLNIREAWEQDNGGLHLQQQLLSSVYKSTKIKIQNMESGKSILEKRLGQKRILLVLDDVDKLEQLNALAASHEWFCPRSIIIITTRDEGLLSCLKIDRRYKMEGLNEEESVELFSWHAFKEPRPRENFAELCGEVISYCGSVPLALEVIGSHLFERGTEEWKSALNKLKSIPNKEVQKKLKISFDGLSDDKDREIFLDIAFFFIGMDKNDVTDILNGCGHSAEIGISILLERCLVTVDSKNKLRMHGLLRDMGREIIRESSPTAPEERSRLWHSEEVLDVLIKELGTKATEGIALNLSRMNPIRLKIEAFKYMRRLRLLQLAGVKLDGDYKHLSTDLRWLCWHGCPSRYTNANFDQRNLVAIDLKYSYLQHVWKKGQMMNKLKILNLSHSEHLTHTPDFSYLPNLKKLILKDCPSLSSISHTIGDLKQILLINLKDCKRLQVLPKSIYKLKSLKTLILSGCTKIDKLEEDLEQMKSLTALMADNTAITKVPYALPRLNNLAYISLCGFEGLSRNVFPSIIWSWTSPTNNLSPQMHSNLDLSNLVSIMVPNSRSSHAGLSSIIKELPKVQNLQLECGSQLKISVSVNLGATPRTSHVSNMNSSALGGSCSKGDISRSENSLNFILIQMGMNCLSTKELSDSILQKFNSSLAGNCLLPANENPDWLSFNSEGSSVSFEVPQVNGRSLKGVILCIIYSSSSNIIASEGIILKNMMIINYTKATSHVYEGDTLASLKNKDWQSVLSNLEAGDKVQVVAVVLGYGFTVKKTIVSLIYGDPIDQTMEEKDEGIVSGDEMLADENVTVHGGDENEEFKLLRKRKFQEYDD</sequence>
<dbReference type="PANTHER" id="PTHR11017:SF271">
    <property type="entry name" value="DISEASE RESISTANCE PROTEIN (TIR-NBS-LRR CLASS) FAMILY"/>
    <property type="match status" value="1"/>
</dbReference>
<reference evidence="4 5" key="1">
    <citation type="journal article" date="2023" name="Plants (Basel)">
        <title>Bridging the Gap: Combining Genomics and Transcriptomics Approaches to Understand Stylosanthes scabra, an Orphan Legume from the Brazilian Caatinga.</title>
        <authorList>
            <person name="Ferreira-Neto J.R.C."/>
            <person name="da Silva M.D."/>
            <person name="Binneck E."/>
            <person name="de Melo N.F."/>
            <person name="da Silva R.H."/>
            <person name="de Melo A.L.T.M."/>
            <person name="Pandolfi V."/>
            <person name="Bustamante F.O."/>
            <person name="Brasileiro-Vidal A.C."/>
            <person name="Benko-Iseppon A.M."/>
        </authorList>
    </citation>
    <scope>NUCLEOTIDE SEQUENCE [LARGE SCALE GENOMIC DNA]</scope>
    <source>
        <tissue evidence="4">Leaves</tissue>
    </source>
</reference>
<evidence type="ECO:0000256" key="2">
    <source>
        <dbReference type="ARBA" id="ARBA00022737"/>
    </source>
</evidence>
<dbReference type="Gene3D" id="3.80.10.10">
    <property type="entry name" value="Ribonuclease Inhibitor"/>
    <property type="match status" value="1"/>
</dbReference>
<dbReference type="SMART" id="SM00382">
    <property type="entry name" value="AAA"/>
    <property type="match status" value="2"/>
</dbReference>
<comment type="caution">
    <text evidence="4">The sequence shown here is derived from an EMBL/GenBank/DDBJ whole genome shotgun (WGS) entry which is preliminary data.</text>
</comment>
<keyword evidence="5" id="KW-1185">Reference proteome</keyword>
<name>A0ABU6R745_9FABA</name>
<dbReference type="Gene3D" id="3.40.50.10140">
    <property type="entry name" value="Toll/interleukin-1 receptor homology (TIR) domain"/>
    <property type="match status" value="2"/>
</dbReference>
<dbReference type="Pfam" id="PF00931">
    <property type="entry name" value="NB-ARC"/>
    <property type="match status" value="2"/>
</dbReference>
<organism evidence="4 5">
    <name type="scientific">Stylosanthes scabra</name>
    <dbReference type="NCBI Taxonomy" id="79078"/>
    <lineage>
        <taxon>Eukaryota</taxon>
        <taxon>Viridiplantae</taxon>
        <taxon>Streptophyta</taxon>
        <taxon>Embryophyta</taxon>
        <taxon>Tracheophyta</taxon>
        <taxon>Spermatophyta</taxon>
        <taxon>Magnoliopsida</taxon>
        <taxon>eudicotyledons</taxon>
        <taxon>Gunneridae</taxon>
        <taxon>Pentapetalae</taxon>
        <taxon>rosids</taxon>
        <taxon>fabids</taxon>
        <taxon>Fabales</taxon>
        <taxon>Fabaceae</taxon>
        <taxon>Papilionoideae</taxon>
        <taxon>50 kb inversion clade</taxon>
        <taxon>dalbergioids sensu lato</taxon>
        <taxon>Dalbergieae</taxon>
        <taxon>Pterocarpus clade</taxon>
        <taxon>Stylosanthes</taxon>
    </lineage>
</organism>
<dbReference type="InterPro" id="IPR002182">
    <property type="entry name" value="NB-ARC"/>
</dbReference>
<keyword evidence="2" id="KW-0677">Repeat</keyword>
<dbReference type="InterPro" id="IPR044974">
    <property type="entry name" value="Disease_R_plants"/>
</dbReference>
<dbReference type="InterPro" id="IPR042197">
    <property type="entry name" value="Apaf_helical"/>
</dbReference>
<dbReference type="Proteomes" id="UP001341840">
    <property type="component" value="Unassembled WGS sequence"/>
</dbReference>
<dbReference type="Pfam" id="PF23282">
    <property type="entry name" value="WHD_ROQ1"/>
    <property type="match status" value="2"/>
</dbReference>
<dbReference type="InterPro" id="IPR058192">
    <property type="entry name" value="WHD_ROQ1-like"/>
</dbReference>
<dbReference type="SMART" id="SM00255">
    <property type="entry name" value="TIR"/>
    <property type="match status" value="2"/>
</dbReference>
<dbReference type="Gene3D" id="3.40.50.300">
    <property type="entry name" value="P-loop containing nucleotide triphosphate hydrolases"/>
    <property type="match status" value="2"/>
</dbReference>
<evidence type="ECO:0000313" key="5">
    <source>
        <dbReference type="Proteomes" id="UP001341840"/>
    </source>
</evidence>
<dbReference type="InterPro" id="IPR035897">
    <property type="entry name" value="Toll_tir_struct_dom_sf"/>
</dbReference>
<dbReference type="EMBL" id="JASCZI010030248">
    <property type="protein sequence ID" value="MED6119774.1"/>
    <property type="molecule type" value="Genomic_DNA"/>
</dbReference>
<dbReference type="InterPro" id="IPR032675">
    <property type="entry name" value="LRR_dom_sf"/>
</dbReference>
<dbReference type="InterPro" id="IPR027417">
    <property type="entry name" value="P-loop_NTPase"/>
</dbReference>
<dbReference type="PROSITE" id="PS50104">
    <property type="entry name" value="TIR"/>
    <property type="match status" value="2"/>
</dbReference>
<dbReference type="SUPFAM" id="SSF52058">
    <property type="entry name" value="L domain-like"/>
    <property type="match status" value="1"/>
</dbReference>
<protein>
    <recommendedName>
        <fullName evidence="3">TIR domain-containing protein</fullName>
    </recommendedName>
</protein>
<evidence type="ECO:0000256" key="1">
    <source>
        <dbReference type="ARBA" id="ARBA00022614"/>
    </source>
</evidence>
<feature type="domain" description="TIR" evidence="3">
    <location>
        <begin position="496"/>
        <end position="663"/>
    </location>
</feature>
<evidence type="ECO:0000313" key="4">
    <source>
        <dbReference type="EMBL" id="MED6119774.1"/>
    </source>
</evidence>
<dbReference type="PANTHER" id="PTHR11017">
    <property type="entry name" value="LEUCINE-RICH REPEAT-CONTAINING PROTEIN"/>
    <property type="match status" value="1"/>
</dbReference>